<organism evidence="2 3">
    <name type="scientific">Phytoactinopolyspora halotolerans</name>
    <dbReference type="NCBI Taxonomy" id="1981512"/>
    <lineage>
        <taxon>Bacteria</taxon>
        <taxon>Bacillati</taxon>
        <taxon>Actinomycetota</taxon>
        <taxon>Actinomycetes</taxon>
        <taxon>Jiangellales</taxon>
        <taxon>Jiangellaceae</taxon>
        <taxon>Phytoactinopolyspora</taxon>
    </lineage>
</organism>
<dbReference type="Proteomes" id="UP000475214">
    <property type="component" value="Unassembled WGS sequence"/>
</dbReference>
<protein>
    <submittedName>
        <fullName evidence="2">NAD(P)H-binding protein</fullName>
    </submittedName>
</protein>
<reference evidence="2 3" key="1">
    <citation type="submission" date="2020-02" db="EMBL/GenBank/DDBJ databases">
        <authorList>
            <person name="Li X.-J."/>
            <person name="Han X.-M."/>
        </authorList>
    </citation>
    <scope>NUCLEOTIDE SEQUENCE [LARGE SCALE GENOMIC DNA]</scope>
    <source>
        <strain evidence="2 3">CCTCC AB 2017055</strain>
    </source>
</reference>
<comment type="caution">
    <text evidence="2">The sequence shown here is derived from an EMBL/GenBank/DDBJ whole genome shotgun (WGS) entry which is preliminary data.</text>
</comment>
<dbReference type="RefSeq" id="WP_163745288.1">
    <property type="nucleotide sequence ID" value="NZ_JAAGOA010000042.1"/>
</dbReference>
<evidence type="ECO:0000259" key="1">
    <source>
        <dbReference type="Pfam" id="PF13460"/>
    </source>
</evidence>
<proteinExistence type="predicted"/>
<evidence type="ECO:0000313" key="3">
    <source>
        <dbReference type="Proteomes" id="UP000475214"/>
    </source>
</evidence>
<accession>A0A6L9SK82</accession>
<dbReference type="InterPro" id="IPR016040">
    <property type="entry name" value="NAD(P)-bd_dom"/>
</dbReference>
<dbReference type="InterPro" id="IPR051604">
    <property type="entry name" value="Ergot_Alk_Oxidoreductase"/>
</dbReference>
<evidence type="ECO:0000313" key="2">
    <source>
        <dbReference type="EMBL" id="NEE04741.1"/>
    </source>
</evidence>
<dbReference type="PANTHER" id="PTHR43162">
    <property type="match status" value="1"/>
</dbReference>
<feature type="domain" description="NAD(P)-binding" evidence="1">
    <location>
        <begin position="7"/>
        <end position="135"/>
    </location>
</feature>
<gene>
    <name evidence="2" type="ORF">G1H10_31725</name>
</gene>
<dbReference type="PANTHER" id="PTHR43162:SF1">
    <property type="entry name" value="PRESTALK A DIFFERENTIATION PROTEIN A"/>
    <property type="match status" value="1"/>
</dbReference>
<keyword evidence="3" id="KW-1185">Reference proteome</keyword>
<name>A0A6L9SK82_9ACTN</name>
<dbReference type="EMBL" id="JAAGOA010000042">
    <property type="protein sequence ID" value="NEE04741.1"/>
    <property type="molecule type" value="Genomic_DNA"/>
</dbReference>
<dbReference type="AlphaFoldDB" id="A0A6L9SK82"/>
<dbReference type="SUPFAM" id="SSF51735">
    <property type="entry name" value="NAD(P)-binding Rossmann-fold domains"/>
    <property type="match status" value="1"/>
</dbReference>
<dbReference type="InterPro" id="IPR036291">
    <property type="entry name" value="NAD(P)-bd_dom_sf"/>
</dbReference>
<sequence>MILVTMAGGNVGLPLVEYLHAAGLPVRASTLEADQERLPAGVDAVLGDLAGPHVLHEAFTGVDALFLATGHPADEEPILTQAERAGVRRVVLLSSFSAGDLPDSPVGAEFRRIEEAVRSRDFAWTILRPQGFASTMVSLGWLPMFRQGRVRAPFGSVPVPIIHPADIASVAYTALTEDEGHQGRIYELTGPDALTLPEQVGEIAAAAGRDIAFEEIPVDVARRELQAFAPAMVVDYFLDVWTAVRPEVRDTVEKVTGRPARTFRQWAQENADTFRQAAVCTGNSPGT</sequence>
<dbReference type="Pfam" id="PF13460">
    <property type="entry name" value="NAD_binding_10"/>
    <property type="match status" value="1"/>
</dbReference>
<dbReference type="Gene3D" id="3.40.50.720">
    <property type="entry name" value="NAD(P)-binding Rossmann-like Domain"/>
    <property type="match status" value="1"/>
</dbReference>